<dbReference type="EMBL" id="KL596619">
    <property type="protein sequence ID" value="KER34202.1"/>
    <property type="molecule type" value="Genomic_DNA"/>
</dbReference>
<accession>A0A075A775</accession>
<organism evidence="1 2">
    <name type="scientific">Opisthorchis viverrini</name>
    <name type="common">Southeast Asian liver fluke</name>
    <dbReference type="NCBI Taxonomy" id="6198"/>
    <lineage>
        <taxon>Eukaryota</taxon>
        <taxon>Metazoa</taxon>
        <taxon>Spiralia</taxon>
        <taxon>Lophotrochozoa</taxon>
        <taxon>Platyhelminthes</taxon>
        <taxon>Trematoda</taxon>
        <taxon>Digenea</taxon>
        <taxon>Opisthorchiida</taxon>
        <taxon>Opisthorchiata</taxon>
        <taxon>Opisthorchiidae</taxon>
        <taxon>Opisthorchis</taxon>
    </lineage>
</organism>
<dbReference type="Proteomes" id="UP000054324">
    <property type="component" value="Unassembled WGS sequence"/>
</dbReference>
<dbReference type="RefSeq" id="XP_009162123.1">
    <property type="nucleotide sequence ID" value="XM_009163859.1"/>
</dbReference>
<protein>
    <submittedName>
        <fullName evidence="1">Uncharacterized protein</fullName>
    </submittedName>
</protein>
<name>A0A075A775_OPIVI</name>
<gene>
    <name evidence="1" type="ORF">T265_12443</name>
</gene>
<dbReference type="CTD" id="20326611"/>
<evidence type="ECO:0000313" key="2">
    <source>
        <dbReference type="Proteomes" id="UP000054324"/>
    </source>
</evidence>
<dbReference type="GeneID" id="20326611"/>
<reference evidence="1 2" key="1">
    <citation type="submission" date="2013-11" db="EMBL/GenBank/DDBJ databases">
        <title>Opisthorchis viverrini - life in the bile duct.</title>
        <authorList>
            <person name="Young N.D."/>
            <person name="Nagarajan N."/>
            <person name="Lin S.J."/>
            <person name="Korhonen P.K."/>
            <person name="Jex A.R."/>
            <person name="Hall R.S."/>
            <person name="Safavi-Hemami H."/>
            <person name="Kaewkong W."/>
            <person name="Bertrand D."/>
            <person name="Gao S."/>
            <person name="Seet Q."/>
            <person name="Wongkham S."/>
            <person name="Teh B.T."/>
            <person name="Wongkham C."/>
            <person name="Intapan P.M."/>
            <person name="Maleewong W."/>
            <person name="Yang X."/>
            <person name="Hu M."/>
            <person name="Wang Z."/>
            <person name="Hofmann A."/>
            <person name="Sternberg P.W."/>
            <person name="Tan P."/>
            <person name="Wang J."/>
            <person name="Gasser R.B."/>
        </authorList>
    </citation>
    <scope>NUCLEOTIDE SEQUENCE [LARGE SCALE GENOMIC DNA]</scope>
</reference>
<proteinExistence type="predicted"/>
<keyword evidence="2" id="KW-1185">Reference proteome</keyword>
<evidence type="ECO:0000313" key="1">
    <source>
        <dbReference type="EMBL" id="KER34202.1"/>
    </source>
</evidence>
<feature type="non-terminal residue" evidence="1">
    <location>
        <position position="1"/>
    </location>
</feature>
<sequence>GYDIPQLSVLHKGRLSFHLARYSKYHSILSYRKLLTRLSGAAYRLISAILLLGGGKHLYRMFCVNRDQYWNL</sequence>
<feature type="non-terminal residue" evidence="1">
    <location>
        <position position="72"/>
    </location>
</feature>
<dbReference type="KEGG" id="ovi:T265_12443"/>
<dbReference type="AlphaFoldDB" id="A0A075A775"/>